<evidence type="ECO:0000259" key="2">
    <source>
        <dbReference type="Pfam" id="PF00984"/>
    </source>
</evidence>
<comment type="similarity">
    <text evidence="1">Belongs to the UDP-glucose/GDP-mannose dehydrogenase family.</text>
</comment>
<dbReference type="GO" id="GO:0016616">
    <property type="term" value="F:oxidoreductase activity, acting on the CH-OH group of donors, NAD or NADP as acceptor"/>
    <property type="evidence" value="ECO:0007669"/>
    <property type="project" value="InterPro"/>
</dbReference>
<dbReference type="PANTHER" id="PTHR43750:SF3">
    <property type="entry name" value="UDP-GLUCOSE 6-DEHYDROGENASE TUAD"/>
    <property type="match status" value="1"/>
</dbReference>
<dbReference type="EMBL" id="UINC01024615">
    <property type="protein sequence ID" value="SVA98598.1"/>
    <property type="molecule type" value="Genomic_DNA"/>
</dbReference>
<feature type="domain" description="UDP-glucose/GDP-mannose dehydrogenase dimerisation" evidence="2">
    <location>
        <begin position="159"/>
        <end position="255"/>
    </location>
</feature>
<dbReference type="SUPFAM" id="SSF48179">
    <property type="entry name" value="6-phosphogluconate dehydrogenase C-terminal domain-like"/>
    <property type="match status" value="1"/>
</dbReference>
<dbReference type="GO" id="GO:0051287">
    <property type="term" value="F:NAD binding"/>
    <property type="evidence" value="ECO:0007669"/>
    <property type="project" value="InterPro"/>
</dbReference>
<dbReference type="Pfam" id="PF00984">
    <property type="entry name" value="UDPG_MGDP_dh"/>
    <property type="match status" value="1"/>
</dbReference>
<dbReference type="InterPro" id="IPR008927">
    <property type="entry name" value="6-PGluconate_DH-like_C_sf"/>
</dbReference>
<dbReference type="AlphaFoldDB" id="A0A382AAL4"/>
<dbReference type="Gene3D" id="3.40.50.720">
    <property type="entry name" value="NAD(P)-binding Rossmann-like Domain"/>
    <property type="match status" value="2"/>
</dbReference>
<dbReference type="PANTHER" id="PTHR43750">
    <property type="entry name" value="UDP-GLUCOSE 6-DEHYDROGENASE TUAD"/>
    <property type="match status" value="1"/>
</dbReference>
<evidence type="ECO:0000313" key="4">
    <source>
        <dbReference type="EMBL" id="SVA98598.1"/>
    </source>
</evidence>
<dbReference type="InterPro" id="IPR001732">
    <property type="entry name" value="UDP-Glc/GDP-Man_DH_N"/>
</dbReference>
<gene>
    <name evidence="4" type="ORF">METZ01_LOCUS151452</name>
</gene>
<evidence type="ECO:0000256" key="1">
    <source>
        <dbReference type="ARBA" id="ARBA00006601"/>
    </source>
</evidence>
<feature type="domain" description="UDP-glucose/GDP-mannose dehydrogenase N-terminal" evidence="3">
    <location>
        <begin position="39"/>
        <end position="135"/>
    </location>
</feature>
<dbReference type="Pfam" id="PF03721">
    <property type="entry name" value="UDPG_MGDP_dh_N"/>
    <property type="match status" value="1"/>
</dbReference>
<accession>A0A382AAL4</accession>
<sequence length="265" mass="29348">MDVGIIGVGVVGGAIEHWFGPHHSLFVHEPTRGTLLNDVTKNTDMAYIAVPTPSEESTGSCDTSIIEDVLSRLPDGFNAVIKSTVPPGTTKRFQLEFPSLNIAYCPEFLVERRSLEDFGKQDILVVGSDHKELADLVYEQHLEAGVVMPGTYFFTTSTQAELVKYSKNIFYAMKVIFANQMFDICDKLGEDWNVVSDIITTPQRQPIGHSHLNPIFGERRGFGGSCLPKDTMALGELADSLGVKYDFLDAMQLDNARLRDIENSQ</sequence>
<protein>
    <recommendedName>
        <fullName evidence="5">UDP-glucose/GDP-mannose dehydrogenase dimerisation domain-containing protein</fullName>
    </recommendedName>
</protein>
<evidence type="ECO:0008006" key="5">
    <source>
        <dbReference type="Google" id="ProtNLM"/>
    </source>
</evidence>
<name>A0A382AAL4_9ZZZZ</name>
<dbReference type="SUPFAM" id="SSF51735">
    <property type="entry name" value="NAD(P)-binding Rossmann-fold domains"/>
    <property type="match status" value="1"/>
</dbReference>
<proteinExistence type="inferred from homology"/>
<evidence type="ECO:0000259" key="3">
    <source>
        <dbReference type="Pfam" id="PF03721"/>
    </source>
</evidence>
<reference evidence="4" key="1">
    <citation type="submission" date="2018-05" db="EMBL/GenBank/DDBJ databases">
        <authorList>
            <person name="Lanie J.A."/>
            <person name="Ng W.-L."/>
            <person name="Kazmierczak K.M."/>
            <person name="Andrzejewski T.M."/>
            <person name="Davidsen T.M."/>
            <person name="Wayne K.J."/>
            <person name="Tettelin H."/>
            <person name="Glass J.I."/>
            <person name="Rusch D."/>
            <person name="Podicherti R."/>
            <person name="Tsui H.-C.T."/>
            <person name="Winkler M.E."/>
        </authorList>
    </citation>
    <scope>NUCLEOTIDE SEQUENCE</scope>
</reference>
<dbReference type="Gene3D" id="1.20.5.100">
    <property type="entry name" value="Cytochrome c1, transmembrane anchor, C-terminal"/>
    <property type="match status" value="1"/>
</dbReference>
<dbReference type="InterPro" id="IPR036291">
    <property type="entry name" value="NAD(P)-bd_dom_sf"/>
</dbReference>
<organism evidence="4">
    <name type="scientific">marine metagenome</name>
    <dbReference type="NCBI Taxonomy" id="408172"/>
    <lineage>
        <taxon>unclassified sequences</taxon>
        <taxon>metagenomes</taxon>
        <taxon>ecological metagenomes</taxon>
    </lineage>
</organism>
<dbReference type="InterPro" id="IPR014026">
    <property type="entry name" value="UDP-Glc/GDP-Man_DH_dimer"/>
</dbReference>